<dbReference type="AlphaFoldDB" id="A0A3M6U580"/>
<accession>A0A3M6U580</accession>
<proteinExistence type="predicted"/>
<dbReference type="Proteomes" id="UP000275408">
    <property type="component" value="Unassembled WGS sequence"/>
</dbReference>
<sequence>MDVHDFIILTTAKLLELNCFIKL</sequence>
<dbReference type="EMBL" id="RCHS01002239">
    <property type="protein sequence ID" value="RMX48709.1"/>
    <property type="molecule type" value="Genomic_DNA"/>
</dbReference>
<gene>
    <name evidence="1" type="ORF">pdam_00001588</name>
</gene>
<comment type="caution">
    <text evidence="1">The sequence shown here is derived from an EMBL/GenBank/DDBJ whole genome shotgun (WGS) entry which is preliminary data.</text>
</comment>
<organism evidence="1 2">
    <name type="scientific">Pocillopora damicornis</name>
    <name type="common">Cauliflower coral</name>
    <name type="synonym">Millepora damicornis</name>
    <dbReference type="NCBI Taxonomy" id="46731"/>
    <lineage>
        <taxon>Eukaryota</taxon>
        <taxon>Metazoa</taxon>
        <taxon>Cnidaria</taxon>
        <taxon>Anthozoa</taxon>
        <taxon>Hexacorallia</taxon>
        <taxon>Scleractinia</taxon>
        <taxon>Astrocoeniina</taxon>
        <taxon>Pocilloporidae</taxon>
        <taxon>Pocillopora</taxon>
    </lineage>
</organism>
<evidence type="ECO:0000313" key="1">
    <source>
        <dbReference type="EMBL" id="RMX48709.1"/>
    </source>
</evidence>
<reference evidence="1 2" key="1">
    <citation type="journal article" date="2018" name="Sci. Rep.">
        <title>Comparative analysis of the Pocillopora damicornis genome highlights role of immune system in coral evolution.</title>
        <authorList>
            <person name="Cunning R."/>
            <person name="Bay R.A."/>
            <person name="Gillette P."/>
            <person name="Baker A.C."/>
            <person name="Traylor-Knowles N."/>
        </authorList>
    </citation>
    <scope>NUCLEOTIDE SEQUENCE [LARGE SCALE GENOMIC DNA]</scope>
    <source>
        <strain evidence="1">RSMAS</strain>
        <tissue evidence="1">Whole animal</tissue>
    </source>
</reference>
<protein>
    <submittedName>
        <fullName evidence="1">Uncharacterized protein</fullName>
    </submittedName>
</protein>
<evidence type="ECO:0000313" key="2">
    <source>
        <dbReference type="Proteomes" id="UP000275408"/>
    </source>
</evidence>
<name>A0A3M6U580_POCDA</name>
<keyword evidence="2" id="KW-1185">Reference proteome</keyword>